<sequence>MPITAVALALAACSGSDPTPKAGGPTTTAAATPTVAACPEPGVMIRQGTVEAAMGLRVMGLEMVNCGDRAYTVHGYPDLRVLDAENRPINVRVSRGSAEISRIETFEAPPEQVELRPGETARAMIVWRNTVTDGTVPAARGARLDIAPVAGTARQTVALDEGGIDLGTTGRLGTSPWLRD</sequence>
<dbReference type="InterPro" id="IPR025326">
    <property type="entry name" value="DUF4232"/>
</dbReference>
<gene>
    <name evidence="2" type="ORF">DFJ69_1259</name>
</gene>
<keyword evidence="3" id="KW-1185">Reference proteome</keyword>
<protein>
    <submittedName>
        <fullName evidence="2">Uncharacterized protein DUF4232</fullName>
    </submittedName>
</protein>
<dbReference type="Proteomes" id="UP000256661">
    <property type="component" value="Unassembled WGS sequence"/>
</dbReference>
<reference evidence="2 3" key="1">
    <citation type="submission" date="2018-08" db="EMBL/GenBank/DDBJ databases">
        <title>Sequencing the genomes of 1000 actinobacteria strains.</title>
        <authorList>
            <person name="Klenk H.-P."/>
        </authorList>
    </citation>
    <scope>NUCLEOTIDE SEQUENCE [LARGE SCALE GENOMIC DNA]</scope>
    <source>
        <strain evidence="2 3">DSM 43927</strain>
    </source>
</reference>
<name>A0A3D9SSA7_9ACTN</name>
<dbReference type="AlphaFoldDB" id="A0A3D9SSA7"/>
<proteinExistence type="predicted"/>
<comment type="caution">
    <text evidence="2">The sequence shown here is derived from an EMBL/GenBank/DDBJ whole genome shotgun (WGS) entry which is preliminary data.</text>
</comment>
<feature type="domain" description="DUF4232" evidence="1">
    <location>
        <begin position="38"/>
        <end position="177"/>
    </location>
</feature>
<organism evidence="2 3">
    <name type="scientific">Thermomonospora umbrina</name>
    <dbReference type="NCBI Taxonomy" id="111806"/>
    <lineage>
        <taxon>Bacteria</taxon>
        <taxon>Bacillati</taxon>
        <taxon>Actinomycetota</taxon>
        <taxon>Actinomycetes</taxon>
        <taxon>Streptosporangiales</taxon>
        <taxon>Thermomonosporaceae</taxon>
        <taxon>Thermomonospora</taxon>
    </lineage>
</organism>
<accession>A0A3D9SSA7</accession>
<evidence type="ECO:0000259" key="1">
    <source>
        <dbReference type="Pfam" id="PF14016"/>
    </source>
</evidence>
<dbReference type="OrthoDB" id="3827416at2"/>
<dbReference type="EMBL" id="QTTT01000001">
    <property type="protein sequence ID" value="REE95845.1"/>
    <property type="molecule type" value="Genomic_DNA"/>
</dbReference>
<dbReference type="Pfam" id="PF14016">
    <property type="entry name" value="DUF4232"/>
    <property type="match status" value="1"/>
</dbReference>
<evidence type="ECO:0000313" key="3">
    <source>
        <dbReference type="Proteomes" id="UP000256661"/>
    </source>
</evidence>
<evidence type="ECO:0000313" key="2">
    <source>
        <dbReference type="EMBL" id="REE95845.1"/>
    </source>
</evidence>